<dbReference type="GO" id="GO:0006357">
    <property type="term" value="P:regulation of transcription by RNA polymerase II"/>
    <property type="evidence" value="ECO:0007669"/>
    <property type="project" value="TreeGrafter"/>
</dbReference>
<evidence type="ECO:0000256" key="1">
    <source>
        <dbReference type="PROSITE-ProRule" id="PRU00371"/>
    </source>
</evidence>
<evidence type="ECO:0000259" key="3">
    <source>
        <dbReference type="PROSITE" id="PS51029"/>
    </source>
</evidence>
<feature type="region of interest" description="Disordered" evidence="2">
    <location>
        <begin position="227"/>
        <end position="253"/>
    </location>
</feature>
<proteinExistence type="predicted"/>
<feature type="domain" description="BESS" evidence="4">
    <location>
        <begin position="165"/>
        <end position="204"/>
    </location>
</feature>
<organism evidence="5 6">
    <name type="scientific">Pieris brassicae</name>
    <name type="common">White butterfly</name>
    <name type="synonym">Large white butterfly</name>
    <dbReference type="NCBI Taxonomy" id="7116"/>
    <lineage>
        <taxon>Eukaryota</taxon>
        <taxon>Metazoa</taxon>
        <taxon>Ecdysozoa</taxon>
        <taxon>Arthropoda</taxon>
        <taxon>Hexapoda</taxon>
        <taxon>Insecta</taxon>
        <taxon>Pterygota</taxon>
        <taxon>Neoptera</taxon>
        <taxon>Endopterygota</taxon>
        <taxon>Lepidoptera</taxon>
        <taxon>Glossata</taxon>
        <taxon>Ditrysia</taxon>
        <taxon>Papilionoidea</taxon>
        <taxon>Pieridae</taxon>
        <taxon>Pierinae</taxon>
        <taxon>Pieris</taxon>
    </lineage>
</organism>
<reference evidence="5" key="1">
    <citation type="submission" date="2022-05" db="EMBL/GenBank/DDBJ databases">
        <authorList>
            <person name="Okamura Y."/>
        </authorList>
    </citation>
    <scope>NUCLEOTIDE SEQUENCE</scope>
</reference>
<evidence type="ECO:0000313" key="6">
    <source>
        <dbReference type="Proteomes" id="UP001152562"/>
    </source>
</evidence>
<dbReference type="InterPro" id="IPR039353">
    <property type="entry name" value="TF_Adf1"/>
</dbReference>
<accession>A0A9P0XAH4</accession>
<dbReference type="InterPro" id="IPR006578">
    <property type="entry name" value="MADF-dom"/>
</dbReference>
<dbReference type="PANTHER" id="PTHR12243">
    <property type="entry name" value="MADF DOMAIN TRANSCRIPTION FACTOR"/>
    <property type="match status" value="1"/>
</dbReference>
<dbReference type="AlphaFoldDB" id="A0A9P0XAH4"/>
<evidence type="ECO:0000259" key="4">
    <source>
        <dbReference type="PROSITE" id="PS51031"/>
    </source>
</evidence>
<dbReference type="PROSITE" id="PS51029">
    <property type="entry name" value="MADF"/>
    <property type="match status" value="1"/>
</dbReference>
<feature type="compositionally biased region" description="Acidic residues" evidence="2">
    <location>
        <begin position="244"/>
        <end position="253"/>
    </location>
</feature>
<dbReference type="Pfam" id="PF10545">
    <property type="entry name" value="MADF_DNA_bdg"/>
    <property type="match status" value="1"/>
</dbReference>
<dbReference type="GO" id="GO:0005667">
    <property type="term" value="C:transcription regulator complex"/>
    <property type="evidence" value="ECO:0007669"/>
    <property type="project" value="TreeGrafter"/>
</dbReference>
<gene>
    <name evidence="5" type="ORF">PIBRA_LOCUS4581</name>
</gene>
<dbReference type="EMBL" id="CALOZG010000005">
    <property type="protein sequence ID" value="CAH4027339.1"/>
    <property type="molecule type" value="Genomic_DNA"/>
</dbReference>
<dbReference type="GO" id="GO:0003677">
    <property type="term" value="F:DNA binding"/>
    <property type="evidence" value="ECO:0007669"/>
    <property type="project" value="InterPro"/>
</dbReference>
<evidence type="ECO:0000256" key="2">
    <source>
        <dbReference type="SAM" id="MobiDB-lite"/>
    </source>
</evidence>
<dbReference type="PROSITE" id="PS51031">
    <property type="entry name" value="BESS"/>
    <property type="match status" value="1"/>
</dbReference>
<keyword evidence="6" id="KW-1185">Reference proteome</keyword>
<dbReference type="SMART" id="SM00595">
    <property type="entry name" value="MADF"/>
    <property type="match status" value="1"/>
</dbReference>
<sequence length="253" mass="29186">MPKNKKILEDIHPLNIIKEVQKWPVLYEKDNLERTNFHFKTKVWKEVAKTLIPDWEELSEIQKEVKVSDLSKKWRNLRDTFRRHVEAERRAQRIGGGTDSPRRPYVYFKHMSFLLPHVASPSDTGDITDVPATETQYAPRLSEPTRLKKLKRKLQPCNLPKAEKIDEDRHFLMSLIPSFRKMSDNEKLTAKVEILKVIQQVRSSSAGIEFRSADVFIEEGTAESGAGVKLELLPEGQGEPSYSDTDDDEDLST</sequence>
<evidence type="ECO:0000313" key="5">
    <source>
        <dbReference type="EMBL" id="CAH4027339.1"/>
    </source>
</evidence>
<comment type="caution">
    <text evidence="5">The sequence shown here is derived from an EMBL/GenBank/DDBJ whole genome shotgun (WGS) entry which is preliminary data.</text>
</comment>
<dbReference type="Pfam" id="PF02944">
    <property type="entry name" value="BESS"/>
    <property type="match status" value="1"/>
</dbReference>
<dbReference type="InterPro" id="IPR004210">
    <property type="entry name" value="BESS_motif"/>
</dbReference>
<protein>
    <recommendedName>
        <fullName evidence="7">MADF domain-containing protein</fullName>
    </recommendedName>
</protein>
<comment type="subcellular location">
    <subcellularLocation>
        <location evidence="1">Nucleus</location>
    </subcellularLocation>
</comment>
<keyword evidence="1" id="KW-0539">Nucleus</keyword>
<dbReference type="PANTHER" id="PTHR12243:SF67">
    <property type="entry name" value="COREPRESSOR OF PANGOLIN, ISOFORM A-RELATED"/>
    <property type="match status" value="1"/>
</dbReference>
<name>A0A9P0XAH4_PIEBR</name>
<evidence type="ECO:0008006" key="7">
    <source>
        <dbReference type="Google" id="ProtNLM"/>
    </source>
</evidence>
<feature type="domain" description="MADF" evidence="3">
    <location>
        <begin position="15"/>
        <end position="119"/>
    </location>
</feature>
<dbReference type="Proteomes" id="UP001152562">
    <property type="component" value="Unassembled WGS sequence"/>
</dbReference>
<dbReference type="GO" id="GO:0005634">
    <property type="term" value="C:nucleus"/>
    <property type="evidence" value="ECO:0007669"/>
    <property type="project" value="UniProtKB-SubCell"/>
</dbReference>